<sequence>MFYRENGQFKTTYASDQQIFGVAQDRYTVLAIVAFAFLVVPFIASDYTFQAVLIPFLIMSLGALGLNILVGYCGQISLGTAAFMAVGAYAAYNLQARFDGMPLLLALVGGGLVAMVFGVVFGLPSLRIRGLYLAVATLAAQFFVDWLATRAAWVTNNSSSGSVSAKALEIAGWQIDTPMEKYLLCLAILCVLGLGAKNLVRSSVGREWMAMRDMDVAAAVIGIRPVYAKLSAFAVSSFIVGIAGALWGFVHLGAWEPAAFSLDRSLQLLFMIIIGGLGSIVGSLFGAAFFVLLPLLLNQVPHWLGLPLSTATATYLEHMIFGALIVFFLIVEPHGLAKLWSTARQKLRVWPFPH</sequence>
<feature type="transmembrane region" description="Helical" evidence="6">
    <location>
        <begin position="130"/>
        <end position="148"/>
    </location>
</feature>
<name>A0A1G9SAE5_9BURK</name>
<dbReference type="PANTHER" id="PTHR30482:SF5">
    <property type="entry name" value="ABC TRANSPORTER PERMEASE PROTEIN"/>
    <property type="match status" value="1"/>
</dbReference>
<dbReference type="OrthoDB" id="9814461at2"/>
<dbReference type="Proteomes" id="UP000198552">
    <property type="component" value="Unassembled WGS sequence"/>
</dbReference>
<dbReference type="PANTHER" id="PTHR30482">
    <property type="entry name" value="HIGH-AFFINITY BRANCHED-CHAIN AMINO ACID TRANSPORT SYSTEM PERMEASE"/>
    <property type="match status" value="1"/>
</dbReference>
<protein>
    <submittedName>
        <fullName evidence="7">Amino acid/amide ABC transporter membrane protein 2, HAAT family</fullName>
    </submittedName>
</protein>
<evidence type="ECO:0000256" key="1">
    <source>
        <dbReference type="ARBA" id="ARBA00004651"/>
    </source>
</evidence>
<keyword evidence="3 6" id="KW-0812">Transmembrane</keyword>
<feature type="transmembrane region" description="Helical" evidence="6">
    <location>
        <begin position="181"/>
        <end position="200"/>
    </location>
</feature>
<dbReference type="GO" id="GO:0005886">
    <property type="term" value="C:plasma membrane"/>
    <property type="evidence" value="ECO:0007669"/>
    <property type="project" value="UniProtKB-SubCell"/>
</dbReference>
<feature type="transmembrane region" description="Helical" evidence="6">
    <location>
        <begin position="233"/>
        <end position="254"/>
    </location>
</feature>
<evidence type="ECO:0000313" key="8">
    <source>
        <dbReference type="Proteomes" id="UP000198552"/>
    </source>
</evidence>
<evidence type="ECO:0000256" key="3">
    <source>
        <dbReference type="ARBA" id="ARBA00022692"/>
    </source>
</evidence>
<feature type="transmembrane region" description="Helical" evidence="6">
    <location>
        <begin position="76"/>
        <end position="92"/>
    </location>
</feature>
<feature type="transmembrane region" description="Helical" evidence="6">
    <location>
        <begin position="266"/>
        <end position="293"/>
    </location>
</feature>
<keyword evidence="8" id="KW-1185">Reference proteome</keyword>
<dbReference type="InterPro" id="IPR001851">
    <property type="entry name" value="ABC_transp_permease"/>
</dbReference>
<evidence type="ECO:0000256" key="2">
    <source>
        <dbReference type="ARBA" id="ARBA00022475"/>
    </source>
</evidence>
<dbReference type="EMBL" id="FNHP01000004">
    <property type="protein sequence ID" value="SDM32362.1"/>
    <property type="molecule type" value="Genomic_DNA"/>
</dbReference>
<comment type="subcellular location">
    <subcellularLocation>
        <location evidence="1">Cell membrane</location>
        <topology evidence="1">Multi-pass membrane protein</topology>
    </subcellularLocation>
</comment>
<evidence type="ECO:0000256" key="6">
    <source>
        <dbReference type="SAM" id="Phobius"/>
    </source>
</evidence>
<dbReference type="InterPro" id="IPR043428">
    <property type="entry name" value="LivM-like"/>
</dbReference>
<evidence type="ECO:0000313" key="7">
    <source>
        <dbReference type="EMBL" id="SDM32362.1"/>
    </source>
</evidence>
<reference evidence="8" key="1">
    <citation type="submission" date="2016-10" db="EMBL/GenBank/DDBJ databases">
        <authorList>
            <person name="Varghese N."/>
            <person name="Submissions S."/>
        </authorList>
    </citation>
    <scope>NUCLEOTIDE SEQUENCE [LARGE SCALE GENOMIC DNA]</scope>
    <source>
        <strain evidence="8">EPL6</strain>
    </source>
</reference>
<feature type="transmembrane region" description="Helical" evidence="6">
    <location>
        <begin position="50"/>
        <end position="69"/>
    </location>
</feature>
<organism evidence="7 8">
    <name type="scientific">Oryzisolibacter propanilivorax</name>
    <dbReference type="NCBI Taxonomy" id="1527607"/>
    <lineage>
        <taxon>Bacteria</taxon>
        <taxon>Pseudomonadati</taxon>
        <taxon>Pseudomonadota</taxon>
        <taxon>Betaproteobacteria</taxon>
        <taxon>Burkholderiales</taxon>
        <taxon>Comamonadaceae</taxon>
        <taxon>Oryzisolibacter</taxon>
    </lineage>
</organism>
<gene>
    <name evidence="7" type="ORF">SAMN05428957_104218</name>
</gene>
<keyword evidence="2" id="KW-1003">Cell membrane</keyword>
<dbReference type="CDD" id="cd06581">
    <property type="entry name" value="TM_PBP1_LivM_like"/>
    <property type="match status" value="1"/>
</dbReference>
<dbReference type="RefSeq" id="WP_091568969.1">
    <property type="nucleotide sequence ID" value="NZ_FNHP01000004.1"/>
</dbReference>
<keyword evidence="4 6" id="KW-1133">Transmembrane helix</keyword>
<dbReference type="GO" id="GO:0015658">
    <property type="term" value="F:branched-chain amino acid transmembrane transporter activity"/>
    <property type="evidence" value="ECO:0007669"/>
    <property type="project" value="InterPro"/>
</dbReference>
<keyword evidence="5 6" id="KW-0472">Membrane</keyword>
<accession>A0A1G9SAE5</accession>
<feature type="transmembrane region" description="Helical" evidence="6">
    <location>
        <begin position="104"/>
        <end position="123"/>
    </location>
</feature>
<feature type="transmembrane region" description="Helical" evidence="6">
    <location>
        <begin position="27"/>
        <end position="44"/>
    </location>
</feature>
<dbReference type="STRING" id="1527607.SAMN05428957_104218"/>
<feature type="transmembrane region" description="Helical" evidence="6">
    <location>
        <begin position="313"/>
        <end position="331"/>
    </location>
</feature>
<proteinExistence type="predicted"/>
<evidence type="ECO:0000256" key="5">
    <source>
        <dbReference type="ARBA" id="ARBA00023136"/>
    </source>
</evidence>
<dbReference type="AlphaFoldDB" id="A0A1G9SAE5"/>
<evidence type="ECO:0000256" key="4">
    <source>
        <dbReference type="ARBA" id="ARBA00022989"/>
    </source>
</evidence>
<dbReference type="Pfam" id="PF02653">
    <property type="entry name" value="BPD_transp_2"/>
    <property type="match status" value="1"/>
</dbReference>